<keyword evidence="10" id="KW-0865">Zymogen</keyword>
<dbReference type="CDD" id="cd00064">
    <property type="entry name" value="FU"/>
    <property type="match status" value="2"/>
</dbReference>
<evidence type="ECO:0000256" key="11">
    <source>
        <dbReference type="ARBA" id="ARBA00023157"/>
    </source>
</evidence>
<dbReference type="InterPro" id="IPR034182">
    <property type="entry name" value="Kexin/furin"/>
</dbReference>
<dbReference type="InterPro" id="IPR006211">
    <property type="entry name" value="Furin-like_Cys-rich_dom"/>
</dbReference>
<dbReference type="Gene3D" id="2.10.220.10">
    <property type="entry name" value="Hormone Receptor, Insulin-like Growth Factor Receptor 1, Chain A, domain 2"/>
    <property type="match status" value="2"/>
</dbReference>
<dbReference type="EMBL" id="VSWD01000007">
    <property type="protein sequence ID" value="KAK3097564.1"/>
    <property type="molecule type" value="Genomic_DNA"/>
</dbReference>
<keyword evidence="7 14" id="KW-0378">Hydrolase</keyword>
<comment type="cofactor">
    <cofactor evidence="1">
        <name>Ca(2+)</name>
        <dbReference type="ChEBI" id="CHEBI:29108"/>
    </cofactor>
</comment>
<dbReference type="InterPro" id="IPR015500">
    <property type="entry name" value="Peptidase_S8_subtilisin-rel"/>
</dbReference>
<dbReference type="InterPro" id="IPR023828">
    <property type="entry name" value="Peptidase_S8_Ser-AS"/>
</dbReference>
<dbReference type="GO" id="GO:0016485">
    <property type="term" value="P:protein processing"/>
    <property type="evidence" value="ECO:0007669"/>
    <property type="project" value="TreeGrafter"/>
</dbReference>
<evidence type="ECO:0000259" key="16">
    <source>
        <dbReference type="PROSITE" id="PS51829"/>
    </source>
</evidence>
<dbReference type="Proteomes" id="UP001186944">
    <property type="component" value="Unassembled WGS sequence"/>
</dbReference>
<dbReference type="Gene3D" id="2.60.120.260">
    <property type="entry name" value="Galactose-binding domain-like"/>
    <property type="match status" value="1"/>
</dbReference>
<dbReference type="AlphaFoldDB" id="A0AA88YIG7"/>
<dbReference type="Pfam" id="PF16470">
    <property type="entry name" value="S8_pro-domain"/>
    <property type="match status" value="1"/>
</dbReference>
<dbReference type="FunFam" id="2.60.120.260:FF:000006">
    <property type="entry name" value="Proprotein convertase subtilisin/kexin type 5"/>
    <property type="match status" value="1"/>
</dbReference>
<comment type="caution">
    <text evidence="17">The sequence shown here is derived from an EMBL/GenBank/DDBJ whole genome shotgun (WGS) entry which is preliminary data.</text>
</comment>
<dbReference type="Gene3D" id="3.40.50.200">
    <property type="entry name" value="Peptidase S8/S53 domain"/>
    <property type="match status" value="1"/>
</dbReference>
<dbReference type="PROSITE" id="PS00136">
    <property type="entry name" value="SUBTILASE_ASP"/>
    <property type="match status" value="1"/>
</dbReference>
<feature type="active site" description="Charge relay system" evidence="13 14">
    <location>
        <position position="171"/>
    </location>
</feature>
<name>A0AA88YIG7_PINIB</name>
<evidence type="ECO:0000256" key="8">
    <source>
        <dbReference type="ARBA" id="ARBA00022825"/>
    </source>
</evidence>
<dbReference type="Pfam" id="PF01483">
    <property type="entry name" value="P_proprotein"/>
    <property type="match status" value="1"/>
</dbReference>
<keyword evidence="18" id="KW-1185">Reference proteome</keyword>
<dbReference type="InterPro" id="IPR006212">
    <property type="entry name" value="Furin_repeat"/>
</dbReference>
<dbReference type="PANTHER" id="PTHR42884">
    <property type="entry name" value="PROPROTEIN CONVERTASE SUBTILISIN/KEXIN-RELATED"/>
    <property type="match status" value="1"/>
</dbReference>
<feature type="transmembrane region" description="Helical" evidence="15">
    <location>
        <begin position="952"/>
        <end position="974"/>
    </location>
</feature>
<dbReference type="SUPFAM" id="SSF57184">
    <property type="entry name" value="Growth factor receptor domain"/>
    <property type="match status" value="2"/>
</dbReference>
<evidence type="ECO:0000256" key="6">
    <source>
        <dbReference type="ARBA" id="ARBA00022729"/>
    </source>
</evidence>
<dbReference type="CDD" id="cd04059">
    <property type="entry name" value="Peptidases_S8_Protein_convertases_Kexins_Furin-like"/>
    <property type="match status" value="1"/>
</dbReference>
<feature type="active site" description="Charge relay system" evidence="13 14">
    <location>
        <position position="386"/>
    </location>
</feature>
<dbReference type="InterPro" id="IPR022398">
    <property type="entry name" value="Peptidase_S8_His-AS"/>
</dbReference>
<accession>A0AA88YIG7</accession>
<dbReference type="SUPFAM" id="SSF49785">
    <property type="entry name" value="Galactose-binding domain-like"/>
    <property type="match status" value="1"/>
</dbReference>
<dbReference type="SMART" id="SM00261">
    <property type="entry name" value="FU"/>
    <property type="match status" value="4"/>
</dbReference>
<evidence type="ECO:0000256" key="12">
    <source>
        <dbReference type="ARBA" id="ARBA00023180"/>
    </source>
</evidence>
<evidence type="ECO:0000313" key="18">
    <source>
        <dbReference type="Proteomes" id="UP001186944"/>
    </source>
</evidence>
<keyword evidence="11" id="KW-1015">Disulfide bond</keyword>
<evidence type="ECO:0000256" key="4">
    <source>
        <dbReference type="ARBA" id="ARBA00022670"/>
    </source>
</evidence>
<evidence type="ECO:0000256" key="2">
    <source>
        <dbReference type="ARBA" id="ARBA00004370"/>
    </source>
</evidence>
<dbReference type="InterPro" id="IPR000209">
    <property type="entry name" value="Peptidase_S8/S53_dom"/>
</dbReference>
<dbReference type="InterPro" id="IPR036941">
    <property type="entry name" value="Rcpt_L-dom_sf"/>
</dbReference>
<evidence type="ECO:0000256" key="15">
    <source>
        <dbReference type="SAM" id="Phobius"/>
    </source>
</evidence>
<comment type="subcellular location">
    <subcellularLocation>
        <location evidence="2">Membrane</location>
    </subcellularLocation>
</comment>
<evidence type="ECO:0000256" key="13">
    <source>
        <dbReference type="PIRSR" id="PIRSR615500-1"/>
    </source>
</evidence>
<dbReference type="PRINTS" id="PR00723">
    <property type="entry name" value="SUBTILISIN"/>
</dbReference>
<feature type="active site" description="Charge relay system" evidence="13 14">
    <location>
        <position position="212"/>
    </location>
</feature>
<keyword evidence="15" id="KW-0812">Transmembrane</keyword>
<feature type="domain" description="P/Homo B" evidence="16">
    <location>
        <begin position="461"/>
        <end position="603"/>
    </location>
</feature>
<proteinExistence type="inferred from homology"/>
<dbReference type="PROSITE" id="PS00138">
    <property type="entry name" value="SUBTILASE_SER"/>
    <property type="match status" value="1"/>
</dbReference>
<dbReference type="PROSITE" id="PS00137">
    <property type="entry name" value="SUBTILASE_HIS"/>
    <property type="match status" value="1"/>
</dbReference>
<dbReference type="InterPro" id="IPR036852">
    <property type="entry name" value="Peptidase_S8/S53_dom_sf"/>
</dbReference>
<evidence type="ECO:0000256" key="14">
    <source>
        <dbReference type="PROSITE-ProRule" id="PRU01240"/>
    </source>
</evidence>
<evidence type="ECO:0000256" key="9">
    <source>
        <dbReference type="ARBA" id="ARBA00023136"/>
    </source>
</evidence>
<dbReference type="GO" id="GO:0008038">
    <property type="term" value="P:neuron recognition"/>
    <property type="evidence" value="ECO:0007669"/>
    <property type="project" value="UniProtKB-ARBA"/>
</dbReference>
<keyword evidence="12" id="KW-0325">Glycoprotein</keyword>
<keyword evidence="8 14" id="KW-0720">Serine protease</keyword>
<dbReference type="GO" id="GO:0004252">
    <property type="term" value="F:serine-type endopeptidase activity"/>
    <property type="evidence" value="ECO:0007669"/>
    <property type="project" value="UniProtKB-UniRule"/>
</dbReference>
<dbReference type="InterPro" id="IPR023827">
    <property type="entry name" value="Peptidase_S8_Asp-AS"/>
</dbReference>
<evidence type="ECO:0000256" key="10">
    <source>
        <dbReference type="ARBA" id="ARBA00023145"/>
    </source>
</evidence>
<dbReference type="FunFam" id="3.40.50.200:FF:000001">
    <property type="entry name" value="Furin 2, isoform B"/>
    <property type="match status" value="1"/>
</dbReference>
<dbReference type="GO" id="GO:0000139">
    <property type="term" value="C:Golgi membrane"/>
    <property type="evidence" value="ECO:0007669"/>
    <property type="project" value="TreeGrafter"/>
</dbReference>
<dbReference type="PROSITE" id="PS51829">
    <property type="entry name" value="P_HOMO_B"/>
    <property type="match status" value="1"/>
</dbReference>
<gene>
    <name evidence="17" type="ORF">FSP39_010877</name>
</gene>
<keyword evidence="15" id="KW-1133">Transmembrane helix</keyword>
<dbReference type="InterPro" id="IPR002884">
    <property type="entry name" value="P_dom"/>
</dbReference>
<reference evidence="17" key="1">
    <citation type="submission" date="2019-08" db="EMBL/GenBank/DDBJ databases">
        <title>The improved chromosome-level genome for the pearl oyster Pinctada fucata martensii using PacBio sequencing and Hi-C.</title>
        <authorList>
            <person name="Zheng Z."/>
        </authorList>
    </citation>
    <scope>NUCLEOTIDE SEQUENCE</scope>
    <source>
        <strain evidence="17">ZZ-2019</strain>
        <tissue evidence="17">Adductor muscle</tissue>
    </source>
</reference>
<keyword evidence="6" id="KW-0732">Signal</keyword>
<evidence type="ECO:0000256" key="3">
    <source>
        <dbReference type="ARBA" id="ARBA00005325"/>
    </source>
</evidence>
<dbReference type="PROSITE" id="PS51892">
    <property type="entry name" value="SUBTILASE"/>
    <property type="match status" value="1"/>
</dbReference>
<dbReference type="PANTHER" id="PTHR42884:SF23">
    <property type="entry name" value="FURIN-LIKE PROTEASE 2"/>
    <property type="match status" value="1"/>
</dbReference>
<dbReference type="SUPFAM" id="SSF52743">
    <property type="entry name" value="Subtilisin-like"/>
    <property type="match status" value="1"/>
</dbReference>
<keyword evidence="4 14" id="KW-0645">Protease</keyword>
<dbReference type="GO" id="GO:0008104">
    <property type="term" value="P:intracellular protein localization"/>
    <property type="evidence" value="ECO:0007669"/>
    <property type="project" value="UniProtKB-ARBA"/>
</dbReference>
<keyword evidence="5" id="KW-0165">Cleavage on pair of basic residues</keyword>
<dbReference type="InterPro" id="IPR009030">
    <property type="entry name" value="Growth_fac_rcpt_cys_sf"/>
</dbReference>
<comment type="similarity">
    <text evidence="3">Belongs to the peptidase S8 family. Furin subfamily.</text>
</comment>
<evidence type="ECO:0000256" key="1">
    <source>
        <dbReference type="ARBA" id="ARBA00001913"/>
    </source>
</evidence>
<dbReference type="GO" id="GO:0005802">
    <property type="term" value="C:trans-Golgi network"/>
    <property type="evidence" value="ECO:0007669"/>
    <property type="project" value="TreeGrafter"/>
</dbReference>
<dbReference type="Pfam" id="PF00082">
    <property type="entry name" value="Peptidase_S8"/>
    <property type="match status" value="1"/>
</dbReference>
<evidence type="ECO:0000256" key="5">
    <source>
        <dbReference type="ARBA" id="ARBA00022685"/>
    </source>
</evidence>
<dbReference type="FunFam" id="3.30.70.850:FF:000001">
    <property type="entry name" value="Proprotein convertase subtilisin/kexin type 5"/>
    <property type="match status" value="1"/>
</dbReference>
<dbReference type="Pfam" id="PF00757">
    <property type="entry name" value="Furin-like"/>
    <property type="match status" value="1"/>
</dbReference>
<evidence type="ECO:0000313" key="17">
    <source>
        <dbReference type="EMBL" id="KAK3097564.1"/>
    </source>
</evidence>
<dbReference type="Gene3D" id="3.80.20.20">
    <property type="entry name" value="Receptor L-domain"/>
    <property type="match status" value="1"/>
</dbReference>
<sequence>MGFSFCALDLRGDKCPPLRTIAFYCLLCVIFCDIVSCNYLNQYAVHIRGGRSVADAVARKHGFINGGQIGELEDYYLFHHHGIKKRSANPSHEHHSLLSKEPEVRWVEQQVSQKRVKRDFRVRTLTDRLWRDQWYLNGGGHRGDTGHYDMSVKGAWDMGYTGRNIVVTILDDGIERNHNDLIDNYDPYASTDINSHDSDPMPRYDPTNENRHGTRCAGEVAAKANNTKCIIGAAFNARIGGVRMLDGDVSDAVEAASLSFNKSHIDIYSASWGPDDDGRVVDGPGRLARQAFLDGIEKGRGNKGNIFVWASGNGGSAFDSCNCDGYTNSIYTLSISSTSEHGRKPWYLEECASTLATTYSSGAYNEKQIVSTDLHNQCTTSHTGTSASAPLAAGLVALVLEANPQLTWRDVQYITMLSANPEPMVDGNWITNGMGRKVSLRYGYGLMNATAMVERAIKWVNVPPKHICSTVSSVHNFKLMGTPFSNEVHTNGCYDTDNEINHLEHVQAQVTLSYYRRGNLIIHLTSPSGTRSTLLPKRPSDMSHGGFNQWAFLSVQFWGEDPRGTWKLEIEDEHPSTSWPRPPAGEKGTLTSWSLILHGTKTDPLQPHRSTTPHHWTRPFSRTHYTRPWTTPIRSITTLTVNCHKECVDGCSGPLPENCHACKHYRIGDDGKCVAQCPESYRLYKEKCLPCEASCENCTTHFGYKAYCEKCKDGYFMLDGEGECSLQCPEGYFQESPGHKVCKKCDRQCEMCSESSGKCTRCPSGLILKDHNCFMPVKICNKGYYSDGRGKCEHCDVGCDNCNGPNRCNFCEPIRFRFGGKCYTHCPGGHLPYIVQMDIGTGQNECRLSALPPTMTVGPAIHDVSPVTALTHTSVPAAHIHSCSMKPFTHVFHVAIKDRMRLIAAIVIQIKFGCVSLYKILSKPGFISLCVCITAHTSTKTETKGVLSSVNIITIVFVVIILNAIIIVVFAIICMKRQKPILHLPTVSFMATQHKYQPVRTDDYS</sequence>
<dbReference type="InterPro" id="IPR008979">
    <property type="entry name" value="Galactose-bd-like_sf"/>
</dbReference>
<dbReference type="InterPro" id="IPR038466">
    <property type="entry name" value="S8_pro-domain_sf"/>
</dbReference>
<organism evidence="17 18">
    <name type="scientific">Pinctada imbricata</name>
    <name type="common">Atlantic pearl-oyster</name>
    <name type="synonym">Pinctada martensii</name>
    <dbReference type="NCBI Taxonomy" id="66713"/>
    <lineage>
        <taxon>Eukaryota</taxon>
        <taxon>Metazoa</taxon>
        <taxon>Spiralia</taxon>
        <taxon>Lophotrochozoa</taxon>
        <taxon>Mollusca</taxon>
        <taxon>Bivalvia</taxon>
        <taxon>Autobranchia</taxon>
        <taxon>Pteriomorphia</taxon>
        <taxon>Pterioida</taxon>
        <taxon>Pterioidea</taxon>
        <taxon>Pteriidae</taxon>
        <taxon>Pinctada</taxon>
    </lineage>
</organism>
<protein>
    <recommendedName>
        <fullName evidence="16">P/Homo B domain-containing protein</fullName>
    </recommendedName>
</protein>
<dbReference type="InterPro" id="IPR032815">
    <property type="entry name" value="S8_pro-domain"/>
</dbReference>
<evidence type="ECO:0000256" key="7">
    <source>
        <dbReference type="ARBA" id="ARBA00022801"/>
    </source>
</evidence>
<dbReference type="SUPFAM" id="SSF54897">
    <property type="entry name" value="Protease propeptides/inhibitors"/>
    <property type="match status" value="1"/>
</dbReference>
<dbReference type="Gene3D" id="3.30.70.850">
    <property type="entry name" value="Peptidase S8, pro-domain"/>
    <property type="match status" value="1"/>
</dbReference>
<keyword evidence="9 15" id="KW-0472">Membrane</keyword>